<proteinExistence type="predicted"/>
<dbReference type="AlphaFoldDB" id="A0A8X6UW42"/>
<comment type="caution">
    <text evidence="1">The sequence shown here is derived from an EMBL/GenBank/DDBJ whole genome shotgun (WGS) entry which is preliminary data.</text>
</comment>
<evidence type="ECO:0000313" key="1">
    <source>
        <dbReference type="EMBL" id="GFX86297.1"/>
    </source>
</evidence>
<sequence length="83" mass="9145">MQSAGPRYTRSGVAIPVVVSNPSFYYLKQGWANFSRAWVISNSFKVFVTDGGHPSSATGIVRNTFPALTKTDEPLVHHFMENA</sequence>
<dbReference type="EMBL" id="BMAU01021004">
    <property type="protein sequence ID" value="GFX86297.1"/>
    <property type="molecule type" value="Genomic_DNA"/>
</dbReference>
<name>A0A8X6UW42_TRICX</name>
<dbReference type="Proteomes" id="UP000887159">
    <property type="component" value="Unassembled WGS sequence"/>
</dbReference>
<protein>
    <submittedName>
        <fullName evidence="1">Uncharacterized protein</fullName>
    </submittedName>
</protein>
<accession>A0A8X6UW42</accession>
<organism evidence="1 2">
    <name type="scientific">Trichonephila clavipes</name>
    <name type="common">Golden silk orbweaver</name>
    <name type="synonym">Nephila clavipes</name>
    <dbReference type="NCBI Taxonomy" id="2585209"/>
    <lineage>
        <taxon>Eukaryota</taxon>
        <taxon>Metazoa</taxon>
        <taxon>Ecdysozoa</taxon>
        <taxon>Arthropoda</taxon>
        <taxon>Chelicerata</taxon>
        <taxon>Arachnida</taxon>
        <taxon>Araneae</taxon>
        <taxon>Araneomorphae</taxon>
        <taxon>Entelegynae</taxon>
        <taxon>Araneoidea</taxon>
        <taxon>Nephilidae</taxon>
        <taxon>Trichonephila</taxon>
    </lineage>
</organism>
<reference evidence="1" key="1">
    <citation type="submission" date="2020-08" db="EMBL/GenBank/DDBJ databases">
        <title>Multicomponent nature underlies the extraordinary mechanical properties of spider dragline silk.</title>
        <authorList>
            <person name="Kono N."/>
            <person name="Nakamura H."/>
            <person name="Mori M."/>
            <person name="Yoshida Y."/>
            <person name="Ohtoshi R."/>
            <person name="Malay A.D."/>
            <person name="Moran D.A.P."/>
            <person name="Tomita M."/>
            <person name="Numata K."/>
            <person name="Arakawa K."/>
        </authorList>
    </citation>
    <scope>NUCLEOTIDE SEQUENCE</scope>
</reference>
<gene>
    <name evidence="1" type="ORF">TNCV_2561791</name>
</gene>
<evidence type="ECO:0000313" key="2">
    <source>
        <dbReference type="Proteomes" id="UP000887159"/>
    </source>
</evidence>
<keyword evidence="2" id="KW-1185">Reference proteome</keyword>